<feature type="domain" description="PLD phosphodiesterase" evidence="5">
    <location>
        <begin position="45"/>
        <end position="72"/>
    </location>
</feature>
<dbReference type="InterPro" id="IPR015679">
    <property type="entry name" value="PLipase_D_fam"/>
</dbReference>
<dbReference type="GO" id="GO:0004630">
    <property type="term" value="F:phospholipase D activity"/>
    <property type="evidence" value="ECO:0007669"/>
    <property type="project" value="UniProtKB-EC"/>
</dbReference>
<organism evidence="6 7">
    <name type="scientific">Burkholderia ubonensis</name>
    <dbReference type="NCBI Taxonomy" id="101571"/>
    <lineage>
        <taxon>Bacteria</taxon>
        <taxon>Pseudomonadati</taxon>
        <taxon>Pseudomonadota</taxon>
        <taxon>Betaproteobacteria</taxon>
        <taxon>Burkholderiales</taxon>
        <taxon>Burkholderiaceae</taxon>
        <taxon>Burkholderia</taxon>
        <taxon>Burkholderia cepacia complex</taxon>
    </lineage>
</organism>
<dbReference type="PROSITE" id="PS50035">
    <property type="entry name" value="PLD"/>
    <property type="match status" value="1"/>
</dbReference>
<dbReference type="EMBL" id="LPDO01000054">
    <property type="protein sequence ID" value="KVT56522.1"/>
    <property type="molecule type" value="Genomic_DNA"/>
</dbReference>
<accession>A0AAW3NGZ7</accession>
<evidence type="ECO:0000259" key="5">
    <source>
        <dbReference type="PROSITE" id="PS50035"/>
    </source>
</evidence>
<evidence type="ECO:0000256" key="2">
    <source>
        <dbReference type="ARBA" id="ARBA00022737"/>
    </source>
</evidence>
<gene>
    <name evidence="6" type="ORF">WK53_31700</name>
</gene>
<keyword evidence="4" id="KW-0443">Lipid metabolism</keyword>
<name>A0AAW3NGZ7_9BURK</name>
<dbReference type="SMART" id="SM00155">
    <property type="entry name" value="PLDc"/>
    <property type="match status" value="1"/>
</dbReference>
<dbReference type="Gene3D" id="3.30.870.10">
    <property type="entry name" value="Endonuclease Chain A"/>
    <property type="match status" value="1"/>
</dbReference>
<proteinExistence type="predicted"/>
<dbReference type="SUPFAM" id="SSF56024">
    <property type="entry name" value="Phospholipase D/nuclease"/>
    <property type="match status" value="1"/>
</dbReference>
<dbReference type="PANTHER" id="PTHR18896">
    <property type="entry name" value="PHOSPHOLIPASE D"/>
    <property type="match status" value="1"/>
</dbReference>
<keyword evidence="2" id="KW-0677">Repeat</keyword>
<comment type="catalytic activity">
    <reaction evidence="1">
        <text>a 1,2-diacyl-sn-glycero-3-phosphocholine + H2O = a 1,2-diacyl-sn-glycero-3-phosphate + choline + H(+)</text>
        <dbReference type="Rhea" id="RHEA:14445"/>
        <dbReference type="ChEBI" id="CHEBI:15354"/>
        <dbReference type="ChEBI" id="CHEBI:15377"/>
        <dbReference type="ChEBI" id="CHEBI:15378"/>
        <dbReference type="ChEBI" id="CHEBI:57643"/>
        <dbReference type="ChEBI" id="CHEBI:58608"/>
        <dbReference type="EC" id="3.1.4.4"/>
    </reaction>
</comment>
<dbReference type="Pfam" id="PF13091">
    <property type="entry name" value="PLDc_2"/>
    <property type="match status" value="1"/>
</dbReference>
<dbReference type="Proteomes" id="UP000056732">
    <property type="component" value="Unassembled WGS sequence"/>
</dbReference>
<protein>
    <recommendedName>
        <fullName evidence="5">PLD phosphodiesterase domain-containing protein</fullName>
    </recommendedName>
</protein>
<evidence type="ECO:0000256" key="3">
    <source>
        <dbReference type="ARBA" id="ARBA00022801"/>
    </source>
</evidence>
<dbReference type="AlphaFoldDB" id="A0AAW3NGZ7"/>
<sequence>MTPRTGVRKVLHTPSVQELIDTYGLRVSIARLRTSGMVGDRMAYREIYIHSKLMIIDDVFITLGSANLNQRSMAADSEINIAATGKKYAAKLREDIFKLHSDGQISGSGDPSQVPEVFNAWEALMDENNELRKKGEEPLNGFLLPFEDHRSTTTMHASVDIPSSGNTALA</sequence>
<dbReference type="InterPro" id="IPR025202">
    <property type="entry name" value="PLD-like_dom"/>
</dbReference>
<reference evidence="6 7" key="1">
    <citation type="submission" date="2015-11" db="EMBL/GenBank/DDBJ databases">
        <title>Expanding the genomic diversity of Burkholderia species for the development of highly accurate diagnostics.</title>
        <authorList>
            <person name="Sahl J."/>
            <person name="Keim P."/>
            <person name="Wagner D."/>
        </authorList>
    </citation>
    <scope>NUCLEOTIDE SEQUENCE [LARGE SCALE GENOMIC DNA]</scope>
    <source>
        <strain evidence="6 7">MSMB1137WGS</strain>
    </source>
</reference>
<keyword evidence="3" id="KW-0378">Hydrolase</keyword>
<comment type="caution">
    <text evidence="6">The sequence shown here is derived from an EMBL/GenBank/DDBJ whole genome shotgun (WGS) entry which is preliminary data.</text>
</comment>
<dbReference type="GO" id="GO:0009395">
    <property type="term" value="P:phospholipid catabolic process"/>
    <property type="evidence" value="ECO:0007669"/>
    <property type="project" value="TreeGrafter"/>
</dbReference>
<dbReference type="InterPro" id="IPR001736">
    <property type="entry name" value="PLipase_D/transphosphatidylase"/>
</dbReference>
<evidence type="ECO:0000256" key="1">
    <source>
        <dbReference type="ARBA" id="ARBA00000798"/>
    </source>
</evidence>
<evidence type="ECO:0000313" key="7">
    <source>
        <dbReference type="Proteomes" id="UP000056732"/>
    </source>
</evidence>
<evidence type="ECO:0000313" key="6">
    <source>
        <dbReference type="EMBL" id="KVT56522.1"/>
    </source>
</evidence>
<evidence type="ECO:0000256" key="4">
    <source>
        <dbReference type="ARBA" id="ARBA00023098"/>
    </source>
</evidence>
<dbReference type="PANTHER" id="PTHR18896:SF76">
    <property type="entry name" value="PHOSPHOLIPASE"/>
    <property type="match status" value="1"/>
</dbReference>